<proteinExistence type="predicted"/>
<sequence length="139" mass="15742">MTTEILEKNKEIVIRFNKEVIEQGNLDTFRQLMDNDFINRTAPAAANGADGMWNTFSNVLRPAFPDLTVEIYEQIAEGDKVVTRKSIAGTHNGKLFDIPPTGQKIRIDVIDIVRVKDGKYIEHWGINTLQTVLSELKKV</sequence>
<dbReference type="GO" id="GO:0030638">
    <property type="term" value="P:polyketide metabolic process"/>
    <property type="evidence" value="ECO:0007669"/>
    <property type="project" value="InterPro"/>
</dbReference>
<gene>
    <name evidence="1" type="ORF">AQPE_3961</name>
</gene>
<dbReference type="AlphaFoldDB" id="A0A5K7SDX8"/>
<evidence type="ECO:0008006" key="3">
    <source>
        <dbReference type="Google" id="ProtNLM"/>
    </source>
</evidence>
<dbReference type="SUPFAM" id="SSF54427">
    <property type="entry name" value="NTF2-like"/>
    <property type="match status" value="1"/>
</dbReference>
<keyword evidence="2" id="KW-1185">Reference proteome</keyword>
<dbReference type="Pfam" id="PF07366">
    <property type="entry name" value="SnoaL"/>
    <property type="match status" value="1"/>
</dbReference>
<dbReference type="Proteomes" id="UP001193389">
    <property type="component" value="Chromosome"/>
</dbReference>
<dbReference type="EMBL" id="AP018694">
    <property type="protein sequence ID" value="BBE19773.1"/>
    <property type="molecule type" value="Genomic_DNA"/>
</dbReference>
<organism evidence="1 2">
    <name type="scientific">Aquipluma nitroreducens</name>
    <dbReference type="NCBI Taxonomy" id="2010828"/>
    <lineage>
        <taxon>Bacteria</taxon>
        <taxon>Pseudomonadati</taxon>
        <taxon>Bacteroidota</taxon>
        <taxon>Bacteroidia</taxon>
        <taxon>Marinilabiliales</taxon>
        <taxon>Prolixibacteraceae</taxon>
        <taxon>Aquipluma</taxon>
    </lineage>
</organism>
<protein>
    <recommendedName>
        <fullName evidence="3">Ester cyclase</fullName>
    </recommendedName>
</protein>
<dbReference type="InterPro" id="IPR009959">
    <property type="entry name" value="Cyclase_SnoaL-like"/>
</dbReference>
<reference evidence="1" key="1">
    <citation type="journal article" date="2020" name="Int. J. Syst. Evol. Microbiol.">
        <title>Aquipluma nitroreducens gen. nov. sp. nov., a novel facultatively anaerobic bacterium isolated from a freshwater lake.</title>
        <authorList>
            <person name="Watanabe M."/>
            <person name="Kojima H."/>
            <person name="Fukui M."/>
        </authorList>
    </citation>
    <scope>NUCLEOTIDE SEQUENCE</scope>
    <source>
        <strain evidence="1">MeG22</strain>
    </source>
</reference>
<evidence type="ECO:0000313" key="1">
    <source>
        <dbReference type="EMBL" id="BBE19773.1"/>
    </source>
</evidence>
<dbReference type="KEGG" id="anf:AQPE_3961"/>
<dbReference type="PANTHER" id="PTHR38436:SF1">
    <property type="entry name" value="ESTER CYCLASE"/>
    <property type="match status" value="1"/>
</dbReference>
<dbReference type="InterPro" id="IPR032710">
    <property type="entry name" value="NTF2-like_dom_sf"/>
</dbReference>
<dbReference type="PANTHER" id="PTHR38436">
    <property type="entry name" value="POLYKETIDE CYCLASE SNOAL-LIKE DOMAIN"/>
    <property type="match status" value="1"/>
</dbReference>
<dbReference type="Gene3D" id="3.10.450.50">
    <property type="match status" value="1"/>
</dbReference>
<name>A0A5K7SDX8_9BACT</name>
<accession>A0A5K7SDX8</accession>
<evidence type="ECO:0000313" key="2">
    <source>
        <dbReference type="Proteomes" id="UP001193389"/>
    </source>
</evidence>
<dbReference type="RefSeq" id="WP_318347992.1">
    <property type="nucleotide sequence ID" value="NZ_AP018694.1"/>
</dbReference>